<evidence type="ECO:0000313" key="2">
    <source>
        <dbReference type="Proteomes" id="UP000515800"/>
    </source>
</evidence>
<dbReference type="EMBL" id="CP060724">
    <property type="protein sequence ID" value="QNN75513.1"/>
    <property type="molecule type" value="Genomic_DNA"/>
</dbReference>
<dbReference type="Proteomes" id="UP000515800">
    <property type="component" value="Chromosome"/>
</dbReference>
<dbReference type="RefSeq" id="WP_187529345.1">
    <property type="nucleotide sequence ID" value="NZ_CP060724.1"/>
</dbReference>
<dbReference type="AlphaFoldDB" id="A0A7G9T5Y8"/>
<keyword evidence="2" id="KW-1185">Reference proteome</keyword>
<accession>A0A7G9T5Y8</accession>
<proteinExistence type="predicted"/>
<gene>
    <name evidence="1" type="ORF">H9L19_01000</name>
</gene>
<organism evidence="1 2">
    <name type="scientific">Weissella diestrammenae</name>
    <dbReference type="NCBI Taxonomy" id="1162633"/>
    <lineage>
        <taxon>Bacteria</taxon>
        <taxon>Bacillati</taxon>
        <taxon>Bacillota</taxon>
        <taxon>Bacilli</taxon>
        <taxon>Lactobacillales</taxon>
        <taxon>Lactobacillaceae</taxon>
        <taxon>Weissella</taxon>
    </lineage>
</organism>
<name>A0A7G9T5Y8_9LACO</name>
<reference evidence="1 2" key="1">
    <citation type="submission" date="2020-08" db="EMBL/GenBank/DDBJ databases">
        <title>Genome sequence of Weissella diestrammenae KACC 16890T.</title>
        <authorList>
            <person name="Hyun D.-W."/>
            <person name="Bae J.-W."/>
        </authorList>
    </citation>
    <scope>NUCLEOTIDE SEQUENCE [LARGE SCALE GENOMIC DNA]</scope>
    <source>
        <strain evidence="1 2">KACC 16890</strain>
    </source>
</reference>
<evidence type="ECO:0000313" key="1">
    <source>
        <dbReference type="EMBL" id="QNN75513.1"/>
    </source>
</evidence>
<protein>
    <submittedName>
        <fullName evidence="1">Uncharacterized protein</fullName>
    </submittedName>
</protein>
<dbReference type="KEGG" id="wdi:H9L19_01000"/>
<sequence>MNDQITIGDLVYCQGIQAIPQAFIGEVRQVNHDSYSVQIKYVGDLGVSGLELINQVFLVPKRGTKIFMQKTQRE</sequence>